<dbReference type="AlphaFoldDB" id="A0A5N4A8B8"/>
<comment type="caution">
    <text evidence="1">The sequence shown here is derived from an EMBL/GenBank/DDBJ whole genome shotgun (WGS) entry which is preliminary data.</text>
</comment>
<protein>
    <submittedName>
        <fullName evidence="1">Uncharacterized protein</fullName>
    </submittedName>
</protein>
<dbReference type="EMBL" id="VVIM01000009">
    <property type="protein sequence ID" value="KAB0793539.1"/>
    <property type="molecule type" value="Genomic_DNA"/>
</dbReference>
<organism evidence="1 2">
    <name type="scientific">Photinus pyralis</name>
    <name type="common">Common eastern firefly</name>
    <name type="synonym">Lampyris pyralis</name>
    <dbReference type="NCBI Taxonomy" id="7054"/>
    <lineage>
        <taxon>Eukaryota</taxon>
        <taxon>Metazoa</taxon>
        <taxon>Ecdysozoa</taxon>
        <taxon>Arthropoda</taxon>
        <taxon>Hexapoda</taxon>
        <taxon>Insecta</taxon>
        <taxon>Pterygota</taxon>
        <taxon>Neoptera</taxon>
        <taxon>Endopterygota</taxon>
        <taxon>Coleoptera</taxon>
        <taxon>Polyphaga</taxon>
        <taxon>Elateriformia</taxon>
        <taxon>Elateroidea</taxon>
        <taxon>Lampyridae</taxon>
        <taxon>Lampyrinae</taxon>
        <taxon>Photinus</taxon>
    </lineage>
</organism>
<dbReference type="OrthoDB" id="7731029at2759"/>
<dbReference type="Proteomes" id="UP000327044">
    <property type="component" value="Unassembled WGS sequence"/>
</dbReference>
<reference evidence="1 2" key="1">
    <citation type="journal article" date="2018" name="Elife">
        <title>Firefly genomes illuminate parallel origins of bioluminescence in beetles.</title>
        <authorList>
            <person name="Fallon T.R."/>
            <person name="Lower S.E."/>
            <person name="Chang C.H."/>
            <person name="Bessho-Uehara M."/>
            <person name="Martin G.J."/>
            <person name="Bewick A.J."/>
            <person name="Behringer M."/>
            <person name="Debat H.J."/>
            <person name="Wong I."/>
            <person name="Day J.C."/>
            <person name="Suvorov A."/>
            <person name="Silva C.J."/>
            <person name="Stanger-Hall K.F."/>
            <person name="Hall D.W."/>
            <person name="Schmitz R.J."/>
            <person name="Nelson D.R."/>
            <person name="Lewis S.M."/>
            <person name="Shigenobu S."/>
            <person name="Bybee S.M."/>
            <person name="Larracuente A.M."/>
            <person name="Oba Y."/>
            <person name="Weng J.K."/>
        </authorList>
    </citation>
    <scope>NUCLEOTIDE SEQUENCE [LARGE SCALE GENOMIC DNA]</scope>
    <source>
        <strain evidence="1">1611_PpyrPB1</strain>
        <tissue evidence="1">Whole body</tissue>
    </source>
</reference>
<evidence type="ECO:0000313" key="1">
    <source>
        <dbReference type="EMBL" id="KAB0793539.1"/>
    </source>
</evidence>
<proteinExistence type="predicted"/>
<name>A0A5N4A8B8_PHOPY</name>
<gene>
    <name evidence="1" type="ORF">PPYR_13159</name>
</gene>
<accession>A0A5N4A8B8</accession>
<keyword evidence="2" id="KW-1185">Reference proteome</keyword>
<sequence>MLDEEVKQILQKYQIQESEINKLLQLRSVQDHNGSDIQERRQYPSHQEAVTRNKSILKDLETAKGALRSKAIYSPSEVQWESICKCYLATPSLPTTSWKCHMSVFV</sequence>
<dbReference type="InParanoid" id="A0A5N4A8B8"/>
<evidence type="ECO:0000313" key="2">
    <source>
        <dbReference type="Proteomes" id="UP000327044"/>
    </source>
</evidence>